<name>A0ABU0RYG7_9ACTN</name>
<evidence type="ECO:0008006" key="4">
    <source>
        <dbReference type="Google" id="ProtNLM"/>
    </source>
</evidence>
<sequence length="73" mass="8054">MTVRRDRAATATRTEFSTVGPGDDYALSGVPHARRLTTRANGLNRWEPVLEEPEGGHRPPGAVRPRHIHVFVG</sequence>
<reference evidence="2 3" key="1">
    <citation type="submission" date="2023-07" db="EMBL/GenBank/DDBJ databases">
        <title>Comparative genomics of wheat-associated soil bacteria to identify genetic determinants of phenazine resistance.</title>
        <authorList>
            <person name="Mouncey N."/>
        </authorList>
    </citation>
    <scope>NUCLEOTIDE SEQUENCE [LARGE SCALE GENOMIC DNA]</scope>
    <source>
        <strain evidence="2 3">W2I16</strain>
    </source>
</reference>
<evidence type="ECO:0000256" key="1">
    <source>
        <dbReference type="SAM" id="MobiDB-lite"/>
    </source>
</evidence>
<organism evidence="2 3">
    <name type="scientific">Streptomyces turgidiscabies</name>
    <dbReference type="NCBI Taxonomy" id="85558"/>
    <lineage>
        <taxon>Bacteria</taxon>
        <taxon>Bacillati</taxon>
        <taxon>Actinomycetota</taxon>
        <taxon>Actinomycetes</taxon>
        <taxon>Kitasatosporales</taxon>
        <taxon>Streptomycetaceae</taxon>
        <taxon>Streptomyces</taxon>
    </lineage>
</organism>
<dbReference type="EMBL" id="JAUSZS010000008">
    <property type="protein sequence ID" value="MDQ0936888.1"/>
    <property type="molecule type" value="Genomic_DNA"/>
</dbReference>
<evidence type="ECO:0000313" key="2">
    <source>
        <dbReference type="EMBL" id="MDQ0936888.1"/>
    </source>
</evidence>
<comment type="caution">
    <text evidence="2">The sequence shown here is derived from an EMBL/GenBank/DDBJ whole genome shotgun (WGS) entry which is preliminary data.</text>
</comment>
<evidence type="ECO:0000313" key="3">
    <source>
        <dbReference type="Proteomes" id="UP001223072"/>
    </source>
</evidence>
<protein>
    <recommendedName>
        <fullName evidence="4">Dioxygenase</fullName>
    </recommendedName>
</protein>
<proteinExistence type="predicted"/>
<keyword evidence="3" id="KW-1185">Reference proteome</keyword>
<feature type="region of interest" description="Disordered" evidence="1">
    <location>
        <begin position="1"/>
        <end position="26"/>
    </location>
</feature>
<gene>
    <name evidence="2" type="ORF">QFZ49_006863</name>
</gene>
<dbReference type="RefSeq" id="WP_307630226.1">
    <property type="nucleotide sequence ID" value="NZ_JAUSZS010000008.1"/>
</dbReference>
<dbReference type="Proteomes" id="UP001223072">
    <property type="component" value="Unassembled WGS sequence"/>
</dbReference>
<accession>A0ABU0RYG7</accession>